<dbReference type="EMBL" id="SRLO01000720">
    <property type="protein sequence ID" value="TNN47908.1"/>
    <property type="molecule type" value="Genomic_DNA"/>
</dbReference>
<keyword evidence="3" id="KW-1185">Reference proteome</keyword>
<sequence>MCSYDALKESSVAVPLPSAQKRSESGAAAGTEEEGFQPPVAPSTNLQFELRSLNRPFLIMNEARILVSGRDSSSPHAIITNAFAPRCRRSRPSGLRWAPVPSSPFDDESQQQ</sequence>
<comment type="caution">
    <text evidence="2">The sequence shown here is derived from an EMBL/GenBank/DDBJ whole genome shotgun (WGS) entry which is preliminary data.</text>
</comment>
<evidence type="ECO:0000313" key="2">
    <source>
        <dbReference type="EMBL" id="TNN47908.1"/>
    </source>
</evidence>
<feature type="region of interest" description="Disordered" evidence="1">
    <location>
        <begin position="1"/>
        <end position="43"/>
    </location>
</feature>
<proteinExistence type="predicted"/>
<gene>
    <name evidence="2" type="ORF">EYF80_041909</name>
</gene>
<name>A0A4Z2G318_9TELE</name>
<evidence type="ECO:0000256" key="1">
    <source>
        <dbReference type="SAM" id="MobiDB-lite"/>
    </source>
</evidence>
<dbReference type="AlphaFoldDB" id="A0A4Z2G318"/>
<reference evidence="2 3" key="1">
    <citation type="submission" date="2019-03" db="EMBL/GenBank/DDBJ databases">
        <title>First draft genome of Liparis tanakae, snailfish: a comprehensive survey of snailfish specific genes.</title>
        <authorList>
            <person name="Kim W."/>
            <person name="Song I."/>
            <person name="Jeong J.-H."/>
            <person name="Kim D."/>
            <person name="Kim S."/>
            <person name="Ryu S."/>
            <person name="Song J.Y."/>
            <person name="Lee S.K."/>
        </authorList>
    </citation>
    <scope>NUCLEOTIDE SEQUENCE [LARGE SCALE GENOMIC DNA]</scope>
    <source>
        <tissue evidence="2">Muscle</tissue>
    </source>
</reference>
<evidence type="ECO:0000313" key="3">
    <source>
        <dbReference type="Proteomes" id="UP000314294"/>
    </source>
</evidence>
<protein>
    <submittedName>
        <fullName evidence="2">Uncharacterized protein</fullName>
    </submittedName>
</protein>
<dbReference type="Proteomes" id="UP000314294">
    <property type="component" value="Unassembled WGS sequence"/>
</dbReference>
<organism evidence="2 3">
    <name type="scientific">Liparis tanakae</name>
    <name type="common">Tanaka's snailfish</name>
    <dbReference type="NCBI Taxonomy" id="230148"/>
    <lineage>
        <taxon>Eukaryota</taxon>
        <taxon>Metazoa</taxon>
        <taxon>Chordata</taxon>
        <taxon>Craniata</taxon>
        <taxon>Vertebrata</taxon>
        <taxon>Euteleostomi</taxon>
        <taxon>Actinopterygii</taxon>
        <taxon>Neopterygii</taxon>
        <taxon>Teleostei</taxon>
        <taxon>Neoteleostei</taxon>
        <taxon>Acanthomorphata</taxon>
        <taxon>Eupercaria</taxon>
        <taxon>Perciformes</taxon>
        <taxon>Cottioidei</taxon>
        <taxon>Cottales</taxon>
        <taxon>Liparidae</taxon>
        <taxon>Liparis</taxon>
    </lineage>
</organism>
<accession>A0A4Z2G318</accession>
<feature type="region of interest" description="Disordered" evidence="1">
    <location>
        <begin position="88"/>
        <end position="112"/>
    </location>
</feature>